<dbReference type="Pfam" id="PF03594">
    <property type="entry name" value="BenE"/>
    <property type="match status" value="1"/>
</dbReference>
<evidence type="ECO:0000313" key="2">
    <source>
        <dbReference type="EMBL" id="KON89920.1"/>
    </source>
</evidence>
<dbReference type="RefSeq" id="WP_053437285.1">
    <property type="nucleotide sequence ID" value="NZ_LGUF01000007.1"/>
</dbReference>
<dbReference type="EMBL" id="LGUF01000007">
    <property type="protein sequence ID" value="KON89920.1"/>
    <property type="molecule type" value="Genomic_DNA"/>
</dbReference>
<feature type="transmembrane region" description="Helical" evidence="1">
    <location>
        <begin position="271"/>
        <end position="295"/>
    </location>
</feature>
<dbReference type="AlphaFoldDB" id="A0A0M0GJ17"/>
<accession>A0A0M0GJ17</accession>
<keyword evidence="3" id="KW-1185">Reference proteome</keyword>
<dbReference type="NCBIfam" id="TIGR00843">
    <property type="entry name" value="benE"/>
    <property type="match status" value="1"/>
</dbReference>
<dbReference type="PATRIC" id="fig|1459.3.peg.5694"/>
<feature type="transmembrane region" description="Helical" evidence="1">
    <location>
        <begin position="364"/>
        <end position="384"/>
    </location>
</feature>
<dbReference type="InterPro" id="IPR004711">
    <property type="entry name" value="Benzoate_Transporter"/>
</dbReference>
<evidence type="ECO:0000256" key="1">
    <source>
        <dbReference type="SAM" id="Phobius"/>
    </source>
</evidence>
<feature type="transmembrane region" description="Helical" evidence="1">
    <location>
        <begin position="117"/>
        <end position="138"/>
    </location>
</feature>
<sequence>MGLPKERHSGYSLKKEELKGSILRDLTAENISSGIIASTLVMTGPALIILQAASAGGFTDQQTINWMFAVYFFGGVYSILMPLLYRIPITGGHSITGAAFLATVTAHYSYPELIGGYLMSGLLIFLVGISGLFTKIIGWVPKEVIASMLGGLVAGYVVKLVPAIQEMPVVGGAALISFLLFTRYVKKFPPVLAAVAVAFAVLFLTADLIPAKEIEYFLPSIQTPEFSWMGLVTIALPLAMLILSNDAAPGIGALESEDFKPPIRKIVSSSGVFSVITGLFGGQCANIAGMMSAICAGPDSGPREKRYMGAVVSGAITIVFGIFAWKIVPFIQSLPQAFVSLLAGFALIGVLHSSLQMGFSENRYRLSALAAFIVTLSGVSFLHISAPVWGLIAGAVLARTAERQCSEGTKE</sequence>
<reference evidence="3" key="1">
    <citation type="submission" date="2015-07" db="EMBL/GenBank/DDBJ databases">
        <title>Fjat-10036 dsm4.</title>
        <authorList>
            <person name="Liu B."/>
            <person name="Wang J."/>
            <person name="Zhu Y."/>
            <person name="Liu G."/>
            <person name="Chen Q."/>
            <person name="Chen Z."/>
            <person name="Lan J."/>
            <person name="Che J."/>
            <person name="Ge C."/>
            <person name="Shi H."/>
            <person name="Pan Z."/>
            <person name="Liu X."/>
        </authorList>
    </citation>
    <scope>NUCLEOTIDE SEQUENCE [LARGE SCALE GENOMIC DNA]</scope>
    <source>
        <strain evidence="3">DSM 4</strain>
    </source>
</reference>
<dbReference type="STRING" id="1459.AF332_25920"/>
<feature type="transmembrane region" description="Helical" evidence="1">
    <location>
        <begin position="230"/>
        <end position="251"/>
    </location>
</feature>
<feature type="transmembrane region" description="Helical" evidence="1">
    <location>
        <begin position="91"/>
        <end position="110"/>
    </location>
</feature>
<keyword evidence="1" id="KW-0812">Transmembrane</keyword>
<dbReference type="PANTHER" id="PTHR30199:SF0">
    <property type="entry name" value="INNER MEMBRANE PROTEIN YDCO"/>
    <property type="match status" value="1"/>
</dbReference>
<gene>
    <name evidence="2" type="ORF">AF332_25920</name>
</gene>
<feature type="transmembrane region" description="Helical" evidence="1">
    <location>
        <begin position="31"/>
        <end position="52"/>
    </location>
</feature>
<feature type="transmembrane region" description="Helical" evidence="1">
    <location>
        <begin position="334"/>
        <end position="352"/>
    </location>
</feature>
<comment type="caution">
    <text evidence="2">The sequence shown here is derived from an EMBL/GenBank/DDBJ whole genome shotgun (WGS) entry which is preliminary data.</text>
</comment>
<evidence type="ECO:0000313" key="3">
    <source>
        <dbReference type="Proteomes" id="UP000037109"/>
    </source>
</evidence>
<proteinExistence type="predicted"/>
<name>A0A0M0GJ17_SPOGL</name>
<feature type="transmembrane region" description="Helical" evidence="1">
    <location>
        <begin position="307"/>
        <end position="328"/>
    </location>
</feature>
<feature type="transmembrane region" description="Helical" evidence="1">
    <location>
        <begin position="168"/>
        <end position="185"/>
    </location>
</feature>
<dbReference type="GO" id="GO:0005886">
    <property type="term" value="C:plasma membrane"/>
    <property type="evidence" value="ECO:0007669"/>
    <property type="project" value="TreeGrafter"/>
</dbReference>
<keyword evidence="1" id="KW-1133">Transmembrane helix</keyword>
<dbReference type="Proteomes" id="UP000037109">
    <property type="component" value="Unassembled WGS sequence"/>
</dbReference>
<dbReference type="GO" id="GO:0042925">
    <property type="term" value="F:benzoate transmembrane transporter activity"/>
    <property type="evidence" value="ECO:0007669"/>
    <property type="project" value="InterPro"/>
</dbReference>
<protein>
    <submittedName>
        <fullName evidence="2">Benzoate transporter</fullName>
    </submittedName>
</protein>
<dbReference type="PANTHER" id="PTHR30199">
    <property type="entry name" value="MFS FAMILY TRANSPORTER, PREDICTED SUBSTRATE BENZOATE"/>
    <property type="match status" value="1"/>
</dbReference>
<feature type="transmembrane region" description="Helical" evidence="1">
    <location>
        <begin position="191"/>
        <end position="209"/>
    </location>
</feature>
<keyword evidence="1" id="KW-0472">Membrane</keyword>
<organism evidence="2 3">
    <name type="scientific">Sporosarcina globispora</name>
    <name type="common">Bacillus globisporus</name>
    <dbReference type="NCBI Taxonomy" id="1459"/>
    <lineage>
        <taxon>Bacteria</taxon>
        <taxon>Bacillati</taxon>
        <taxon>Bacillota</taxon>
        <taxon>Bacilli</taxon>
        <taxon>Bacillales</taxon>
        <taxon>Caryophanaceae</taxon>
        <taxon>Sporosarcina</taxon>
    </lineage>
</organism>
<feature type="transmembrane region" description="Helical" evidence="1">
    <location>
        <begin position="64"/>
        <end position="85"/>
    </location>
</feature>
<dbReference type="OrthoDB" id="9813854at2"/>